<evidence type="ECO:0000256" key="24">
    <source>
        <dbReference type="SAM" id="Phobius"/>
    </source>
</evidence>
<dbReference type="InterPro" id="IPR003661">
    <property type="entry name" value="HisK_dim/P_dom"/>
</dbReference>
<dbReference type="InterPro" id="IPR003660">
    <property type="entry name" value="HAMP_dom"/>
</dbReference>
<dbReference type="EC" id="2.7.13.3" evidence="5"/>
<keyword evidence="13" id="KW-0067">ATP-binding</keyword>
<evidence type="ECO:0000256" key="22">
    <source>
        <dbReference type="ARBA" id="ARBA00041776"/>
    </source>
</evidence>
<name>A0ABZ1L5J2_9ACTN</name>
<keyword evidence="6" id="KW-1003">Cell membrane</keyword>
<evidence type="ECO:0000259" key="25">
    <source>
        <dbReference type="PROSITE" id="PS50109"/>
    </source>
</evidence>
<dbReference type="InterPro" id="IPR036097">
    <property type="entry name" value="HisK_dim/P_sf"/>
</dbReference>
<gene>
    <name evidence="27" type="ORF">OG814_10950</name>
</gene>
<dbReference type="Pfam" id="PF02518">
    <property type="entry name" value="HATPase_c"/>
    <property type="match status" value="1"/>
</dbReference>
<dbReference type="SUPFAM" id="SSF158472">
    <property type="entry name" value="HAMP domain-like"/>
    <property type="match status" value="1"/>
</dbReference>
<dbReference type="InterPro" id="IPR003594">
    <property type="entry name" value="HATPase_dom"/>
</dbReference>
<evidence type="ECO:0000256" key="4">
    <source>
        <dbReference type="ARBA" id="ARBA00004651"/>
    </source>
</evidence>
<dbReference type="EMBL" id="CP108188">
    <property type="protein sequence ID" value="WTR69750.1"/>
    <property type="molecule type" value="Genomic_DNA"/>
</dbReference>
<evidence type="ECO:0000256" key="1">
    <source>
        <dbReference type="ARBA" id="ARBA00000085"/>
    </source>
</evidence>
<dbReference type="SMART" id="SM00387">
    <property type="entry name" value="HATPase_c"/>
    <property type="match status" value="1"/>
</dbReference>
<feature type="transmembrane region" description="Helical" evidence="24">
    <location>
        <begin position="168"/>
        <end position="190"/>
    </location>
</feature>
<dbReference type="PANTHER" id="PTHR44936:SF9">
    <property type="entry name" value="SENSOR PROTEIN CREC"/>
    <property type="match status" value="1"/>
</dbReference>
<dbReference type="CDD" id="cd06225">
    <property type="entry name" value="HAMP"/>
    <property type="match status" value="1"/>
</dbReference>
<sequence>MRTRLLPLLIVLMAGVLLALGFPLAASLAASEQQRVVVDRLDDAARFAALAQFVSDTNPATDERRTTLGGELASYHDVYGIRAGIFYRNNRSMAAAPEDWVVPYEGEGRRAFREALLGRRSHDPPQVWPWQPHARLTIASPVVRDGDVVAVVVTDSPTGQLRMRILRGWLVIFAGEAAAMLLAIGAAIRLTGWVLRPVRVLDSVTHDIATGRMNSRVAATGGPPELRRLALSFNEMADNVAEALEQQRAFVADASHQLRNPLAALLLRIELLAMELPEGNEEIASVRTEGKRLSQVLDDLLDLALAEHAAAELRLVDVGALTAERVASWRPVADDKGVVLTGECGAVTAWADPVALSSALDAVIDNALKFTPAGEEVSVTAKARSGGESVAVVVADHGPGLTQEELGRVGDRFWRSGRHQNIKGSGLGLSITRVLLTAGGGGIAFAPNEPHGLRVTVTVPRNPPVAGTATGDRGGRSGQSFTGR</sequence>
<dbReference type="Pfam" id="PF00672">
    <property type="entry name" value="HAMP"/>
    <property type="match status" value="1"/>
</dbReference>
<dbReference type="Proteomes" id="UP001622594">
    <property type="component" value="Chromosome"/>
</dbReference>
<dbReference type="PANTHER" id="PTHR44936">
    <property type="entry name" value="SENSOR PROTEIN CREC"/>
    <property type="match status" value="1"/>
</dbReference>
<evidence type="ECO:0000256" key="10">
    <source>
        <dbReference type="ARBA" id="ARBA00022741"/>
    </source>
</evidence>
<evidence type="ECO:0000313" key="28">
    <source>
        <dbReference type="Proteomes" id="UP001622594"/>
    </source>
</evidence>
<keyword evidence="9 24" id="KW-0812">Transmembrane</keyword>
<organism evidence="27 28">
    <name type="scientific">Streptomyces zaomyceticus</name>
    <dbReference type="NCBI Taxonomy" id="68286"/>
    <lineage>
        <taxon>Bacteria</taxon>
        <taxon>Bacillati</taxon>
        <taxon>Actinomycetota</taxon>
        <taxon>Actinomycetes</taxon>
        <taxon>Kitasatosporales</taxon>
        <taxon>Streptomycetaceae</taxon>
        <taxon>Streptomyces</taxon>
    </lineage>
</organism>
<dbReference type="PROSITE" id="PS50109">
    <property type="entry name" value="HIS_KIN"/>
    <property type="match status" value="1"/>
</dbReference>
<evidence type="ECO:0000256" key="9">
    <source>
        <dbReference type="ARBA" id="ARBA00022692"/>
    </source>
</evidence>
<accession>A0ABZ1L5J2</accession>
<keyword evidence="16 24" id="KW-1133">Transmembrane helix</keyword>
<evidence type="ECO:0000256" key="17">
    <source>
        <dbReference type="ARBA" id="ARBA00023012"/>
    </source>
</evidence>
<keyword evidence="12" id="KW-0378">Hydrolase</keyword>
<dbReference type="SMART" id="SM00304">
    <property type="entry name" value="HAMP"/>
    <property type="match status" value="1"/>
</dbReference>
<keyword evidence="10" id="KW-0547">Nucleotide-binding</keyword>
<comment type="cofactor">
    <cofactor evidence="3">
        <name>Mg(2+)</name>
        <dbReference type="ChEBI" id="CHEBI:18420"/>
    </cofactor>
</comment>
<evidence type="ECO:0000256" key="6">
    <source>
        <dbReference type="ARBA" id="ARBA00022475"/>
    </source>
</evidence>
<keyword evidence="11 27" id="KW-0418">Kinase</keyword>
<dbReference type="Pfam" id="PF00512">
    <property type="entry name" value="HisKA"/>
    <property type="match status" value="1"/>
</dbReference>
<feature type="region of interest" description="Disordered" evidence="23">
    <location>
        <begin position="460"/>
        <end position="484"/>
    </location>
</feature>
<evidence type="ECO:0000256" key="3">
    <source>
        <dbReference type="ARBA" id="ARBA00001946"/>
    </source>
</evidence>
<protein>
    <recommendedName>
        <fullName evidence="21">Signal transduction histidine-protein kinase/phosphatase MprB</fullName>
        <ecNumber evidence="5">2.7.13.3</ecNumber>
    </recommendedName>
    <alternativeName>
        <fullName evidence="22">Mycobacterial persistence regulator B</fullName>
    </alternativeName>
</protein>
<dbReference type="InterPro" id="IPR005467">
    <property type="entry name" value="His_kinase_dom"/>
</dbReference>
<dbReference type="CDD" id="cd00082">
    <property type="entry name" value="HisKA"/>
    <property type="match status" value="1"/>
</dbReference>
<evidence type="ECO:0000256" key="5">
    <source>
        <dbReference type="ARBA" id="ARBA00012438"/>
    </source>
</evidence>
<evidence type="ECO:0000256" key="2">
    <source>
        <dbReference type="ARBA" id="ARBA00001936"/>
    </source>
</evidence>
<dbReference type="Gene3D" id="1.10.287.130">
    <property type="match status" value="1"/>
</dbReference>
<comment type="subcellular location">
    <subcellularLocation>
        <location evidence="4">Cell membrane</location>
        <topology evidence="4">Multi-pass membrane protein</topology>
    </subcellularLocation>
</comment>
<evidence type="ECO:0000256" key="11">
    <source>
        <dbReference type="ARBA" id="ARBA00022777"/>
    </source>
</evidence>
<keyword evidence="19" id="KW-0843">Virulence</keyword>
<evidence type="ECO:0000256" key="15">
    <source>
        <dbReference type="ARBA" id="ARBA00022912"/>
    </source>
</evidence>
<dbReference type="InterPro" id="IPR036890">
    <property type="entry name" value="HATPase_C_sf"/>
</dbReference>
<dbReference type="PROSITE" id="PS50885">
    <property type="entry name" value="HAMP"/>
    <property type="match status" value="1"/>
</dbReference>
<keyword evidence="24" id="KW-0472">Membrane</keyword>
<evidence type="ECO:0000256" key="8">
    <source>
        <dbReference type="ARBA" id="ARBA00022679"/>
    </source>
</evidence>
<dbReference type="PRINTS" id="PR00344">
    <property type="entry name" value="BCTRLSENSOR"/>
</dbReference>
<evidence type="ECO:0000256" key="14">
    <source>
        <dbReference type="ARBA" id="ARBA00022842"/>
    </source>
</evidence>
<keyword evidence="20" id="KW-0464">Manganese</keyword>
<evidence type="ECO:0000259" key="26">
    <source>
        <dbReference type="PROSITE" id="PS50885"/>
    </source>
</evidence>
<keyword evidence="14" id="KW-0460">Magnesium</keyword>
<evidence type="ECO:0000256" key="16">
    <source>
        <dbReference type="ARBA" id="ARBA00022989"/>
    </source>
</evidence>
<evidence type="ECO:0000256" key="18">
    <source>
        <dbReference type="ARBA" id="ARBA00023016"/>
    </source>
</evidence>
<dbReference type="CDD" id="cd00075">
    <property type="entry name" value="HATPase"/>
    <property type="match status" value="1"/>
</dbReference>
<dbReference type="InterPro" id="IPR004358">
    <property type="entry name" value="Sig_transdc_His_kin-like_C"/>
</dbReference>
<keyword evidence="7" id="KW-0597">Phosphoprotein</keyword>
<keyword evidence="18" id="KW-0346">Stress response</keyword>
<dbReference type="InterPro" id="IPR050980">
    <property type="entry name" value="2C_sensor_his_kinase"/>
</dbReference>
<dbReference type="Gene3D" id="6.10.340.10">
    <property type="match status" value="1"/>
</dbReference>
<keyword evidence="17" id="KW-0902">Two-component regulatory system</keyword>
<comment type="catalytic activity">
    <reaction evidence="1">
        <text>ATP + protein L-histidine = ADP + protein N-phospho-L-histidine.</text>
        <dbReference type="EC" id="2.7.13.3"/>
    </reaction>
</comment>
<evidence type="ECO:0000313" key="27">
    <source>
        <dbReference type="EMBL" id="WTR69750.1"/>
    </source>
</evidence>
<reference evidence="27 28" key="1">
    <citation type="submission" date="2022-10" db="EMBL/GenBank/DDBJ databases">
        <title>The complete genomes of actinobacterial strains from the NBC collection.</title>
        <authorList>
            <person name="Joergensen T.S."/>
            <person name="Alvarez Arevalo M."/>
            <person name="Sterndorff E.B."/>
            <person name="Faurdal D."/>
            <person name="Vuksanovic O."/>
            <person name="Mourched A.-S."/>
            <person name="Charusanti P."/>
            <person name="Shaw S."/>
            <person name="Blin K."/>
            <person name="Weber T."/>
        </authorList>
    </citation>
    <scope>NUCLEOTIDE SEQUENCE [LARGE SCALE GENOMIC DNA]</scope>
    <source>
        <strain evidence="27 28">NBC_00123</strain>
    </source>
</reference>
<feature type="domain" description="HAMP" evidence="26">
    <location>
        <begin position="192"/>
        <end position="245"/>
    </location>
</feature>
<evidence type="ECO:0000256" key="21">
    <source>
        <dbReference type="ARBA" id="ARBA00040454"/>
    </source>
</evidence>
<dbReference type="RefSeq" id="WP_406334210.1">
    <property type="nucleotide sequence ID" value="NZ_CP108188.1"/>
</dbReference>
<dbReference type="SMART" id="SM00388">
    <property type="entry name" value="HisKA"/>
    <property type="match status" value="1"/>
</dbReference>
<evidence type="ECO:0000256" key="20">
    <source>
        <dbReference type="ARBA" id="ARBA00023211"/>
    </source>
</evidence>
<evidence type="ECO:0000256" key="19">
    <source>
        <dbReference type="ARBA" id="ARBA00023026"/>
    </source>
</evidence>
<keyword evidence="8" id="KW-0808">Transferase</keyword>
<proteinExistence type="predicted"/>
<feature type="domain" description="Histidine kinase" evidence="25">
    <location>
        <begin position="253"/>
        <end position="463"/>
    </location>
</feature>
<dbReference type="GO" id="GO:0016301">
    <property type="term" value="F:kinase activity"/>
    <property type="evidence" value="ECO:0007669"/>
    <property type="project" value="UniProtKB-KW"/>
</dbReference>
<evidence type="ECO:0000256" key="13">
    <source>
        <dbReference type="ARBA" id="ARBA00022840"/>
    </source>
</evidence>
<dbReference type="SUPFAM" id="SSF55874">
    <property type="entry name" value="ATPase domain of HSP90 chaperone/DNA topoisomerase II/histidine kinase"/>
    <property type="match status" value="1"/>
</dbReference>
<evidence type="ECO:0000256" key="12">
    <source>
        <dbReference type="ARBA" id="ARBA00022801"/>
    </source>
</evidence>
<keyword evidence="15" id="KW-0904">Protein phosphatase</keyword>
<evidence type="ECO:0000256" key="7">
    <source>
        <dbReference type="ARBA" id="ARBA00022553"/>
    </source>
</evidence>
<evidence type="ECO:0000256" key="23">
    <source>
        <dbReference type="SAM" id="MobiDB-lite"/>
    </source>
</evidence>
<dbReference type="Gene3D" id="3.30.565.10">
    <property type="entry name" value="Histidine kinase-like ATPase, C-terminal domain"/>
    <property type="match status" value="1"/>
</dbReference>
<comment type="cofactor">
    <cofactor evidence="2">
        <name>Mn(2+)</name>
        <dbReference type="ChEBI" id="CHEBI:29035"/>
    </cofactor>
</comment>
<keyword evidence="28" id="KW-1185">Reference proteome</keyword>
<dbReference type="SUPFAM" id="SSF47384">
    <property type="entry name" value="Homodimeric domain of signal transducing histidine kinase"/>
    <property type="match status" value="1"/>
</dbReference>